<dbReference type="InParanoid" id="A0A3N4KEF1"/>
<evidence type="ECO:0000256" key="9">
    <source>
        <dbReference type="SAM" id="Coils"/>
    </source>
</evidence>
<dbReference type="GO" id="GO:0005634">
    <property type="term" value="C:nucleus"/>
    <property type="evidence" value="ECO:0007669"/>
    <property type="project" value="UniProtKB-SubCell"/>
</dbReference>
<dbReference type="InterPro" id="IPR031790">
    <property type="entry name" value="Znf-NOSIP"/>
</dbReference>
<evidence type="ECO:0000256" key="8">
    <source>
        <dbReference type="PROSITE-ProRule" id="PRU00175"/>
    </source>
</evidence>
<evidence type="ECO:0000313" key="13">
    <source>
        <dbReference type="Proteomes" id="UP000277580"/>
    </source>
</evidence>
<dbReference type="InterPro" id="IPR027370">
    <property type="entry name" value="Znf-RING_euk"/>
</dbReference>
<dbReference type="GO" id="GO:0008270">
    <property type="term" value="F:zinc ion binding"/>
    <property type="evidence" value="ECO:0007669"/>
    <property type="project" value="UniProtKB-KW"/>
</dbReference>
<feature type="region of interest" description="Disordered" evidence="10">
    <location>
        <begin position="122"/>
        <end position="144"/>
    </location>
</feature>
<evidence type="ECO:0000256" key="3">
    <source>
        <dbReference type="ARBA" id="ARBA00022723"/>
    </source>
</evidence>
<dbReference type="GO" id="GO:0061630">
    <property type="term" value="F:ubiquitin protein ligase activity"/>
    <property type="evidence" value="ECO:0007669"/>
    <property type="project" value="InterPro"/>
</dbReference>
<evidence type="ECO:0000313" key="12">
    <source>
        <dbReference type="EMBL" id="RPB08906.1"/>
    </source>
</evidence>
<dbReference type="FunFam" id="3.30.40.10:FF:000673">
    <property type="entry name" value="RING finger domain protein, putative"/>
    <property type="match status" value="1"/>
</dbReference>
<dbReference type="OrthoDB" id="116827at2759"/>
<dbReference type="PANTHER" id="PTHR13063">
    <property type="entry name" value="ENOS INTERACTING PROTEIN"/>
    <property type="match status" value="1"/>
</dbReference>
<sequence length="349" mass="39169">MSHSKRNTSLAFFTSYERSLLKGDYGKQRTRLTRDSFKPLDACNLCLQRCRDPVSCDHGDLFCRECAVENLLSQHKEIKRMQAELDRRIKEEEEERERGDEEAKERAVKDFELLQMGLEIRTRSDEEAAEAGAEEEGKRGKKRKFELDEEELMRLAREERQKAKIHINNEKSVASIQKLPSFWVPSLTPSVAASDVPKKPLKLNPVCPASEKNKIHNYNLKTLIAVQFAEEKDERTKHGDPQRVCPSCKKGLNNATKAMLAKPCGHVLCKPCADKFLCPQNDDPHDTSAKVVTCYVCDEVLSEVVGKKAKKSKKSGVKPGLVLIQSDGTGFSAGGGNVTTEKEGIAFQC</sequence>
<comment type="similarity">
    <text evidence="2 7">Belongs to the NOSIP family.</text>
</comment>
<evidence type="ECO:0000256" key="10">
    <source>
        <dbReference type="SAM" id="MobiDB-lite"/>
    </source>
</evidence>
<evidence type="ECO:0000256" key="6">
    <source>
        <dbReference type="ARBA" id="ARBA00023242"/>
    </source>
</evidence>
<evidence type="ECO:0000256" key="4">
    <source>
        <dbReference type="ARBA" id="ARBA00022771"/>
    </source>
</evidence>
<feature type="domain" description="RING-type" evidence="11">
    <location>
        <begin position="245"/>
        <end position="298"/>
    </location>
</feature>
<evidence type="ECO:0000256" key="2">
    <source>
        <dbReference type="ARBA" id="ARBA00008126"/>
    </source>
</evidence>
<dbReference type="EMBL" id="ML119157">
    <property type="protein sequence ID" value="RPB08906.1"/>
    <property type="molecule type" value="Genomic_DNA"/>
</dbReference>
<dbReference type="PIRSF" id="PIRSF023577">
    <property type="entry name" value="ENOS_interacting"/>
    <property type="match status" value="1"/>
</dbReference>
<proteinExistence type="inferred from homology"/>
<keyword evidence="3" id="KW-0479">Metal-binding</keyword>
<dbReference type="PANTHER" id="PTHR13063:SF10">
    <property type="entry name" value="NITRIC OXIDE SYNTHASE-INTERACTING PROTEIN"/>
    <property type="match status" value="1"/>
</dbReference>
<dbReference type="InterPro" id="IPR013083">
    <property type="entry name" value="Znf_RING/FYVE/PHD"/>
</dbReference>
<evidence type="ECO:0000259" key="11">
    <source>
        <dbReference type="PROSITE" id="PS50089"/>
    </source>
</evidence>
<accession>A0A3N4KEF1</accession>
<dbReference type="InterPro" id="IPR001841">
    <property type="entry name" value="Znf_RING"/>
</dbReference>
<evidence type="ECO:0000256" key="1">
    <source>
        <dbReference type="ARBA" id="ARBA00004123"/>
    </source>
</evidence>
<protein>
    <recommendedName>
        <fullName evidence="11">RING-type domain-containing protein</fullName>
    </recommendedName>
</protein>
<name>A0A3N4KEF1_9PEZI</name>
<keyword evidence="5" id="KW-0862">Zinc</keyword>
<dbReference type="PROSITE" id="PS50089">
    <property type="entry name" value="ZF_RING_2"/>
    <property type="match status" value="1"/>
</dbReference>
<dbReference type="Pfam" id="PF15906">
    <property type="entry name" value="zf-NOSIP"/>
    <property type="match status" value="1"/>
</dbReference>
<dbReference type="Gene3D" id="3.30.40.10">
    <property type="entry name" value="Zinc/RING finger domain, C3HC4 (zinc finger)"/>
    <property type="match status" value="2"/>
</dbReference>
<organism evidence="12 13">
    <name type="scientific">Morchella conica CCBAS932</name>
    <dbReference type="NCBI Taxonomy" id="1392247"/>
    <lineage>
        <taxon>Eukaryota</taxon>
        <taxon>Fungi</taxon>
        <taxon>Dikarya</taxon>
        <taxon>Ascomycota</taxon>
        <taxon>Pezizomycotina</taxon>
        <taxon>Pezizomycetes</taxon>
        <taxon>Pezizales</taxon>
        <taxon>Morchellaceae</taxon>
        <taxon>Morchella</taxon>
    </lineage>
</organism>
<dbReference type="STRING" id="1392247.A0A3N4KEF1"/>
<evidence type="ECO:0000256" key="7">
    <source>
        <dbReference type="PIRNR" id="PIRNR023577"/>
    </source>
</evidence>
<comment type="subcellular location">
    <subcellularLocation>
        <location evidence="1 7">Nucleus</location>
    </subcellularLocation>
</comment>
<dbReference type="Pfam" id="PF13445">
    <property type="entry name" value="zf-RING_UBOX"/>
    <property type="match status" value="1"/>
</dbReference>
<dbReference type="SUPFAM" id="SSF57850">
    <property type="entry name" value="RING/U-box"/>
    <property type="match status" value="2"/>
</dbReference>
<keyword evidence="6 7" id="KW-0539">Nucleus</keyword>
<dbReference type="AlphaFoldDB" id="A0A3N4KEF1"/>
<dbReference type="PROSITE" id="PS00518">
    <property type="entry name" value="ZF_RING_1"/>
    <property type="match status" value="1"/>
</dbReference>
<keyword evidence="4 8" id="KW-0863">Zinc-finger</keyword>
<gene>
    <name evidence="12" type="ORF">P167DRAFT_511509</name>
</gene>
<keyword evidence="9" id="KW-0175">Coiled coil</keyword>
<keyword evidence="13" id="KW-1185">Reference proteome</keyword>
<evidence type="ECO:0000256" key="5">
    <source>
        <dbReference type="ARBA" id="ARBA00022833"/>
    </source>
</evidence>
<feature type="coiled-coil region" evidence="9">
    <location>
        <begin position="68"/>
        <end position="102"/>
    </location>
</feature>
<dbReference type="Proteomes" id="UP000277580">
    <property type="component" value="Unassembled WGS sequence"/>
</dbReference>
<dbReference type="InterPro" id="IPR017907">
    <property type="entry name" value="Znf_RING_CS"/>
</dbReference>
<reference evidence="12 13" key="1">
    <citation type="journal article" date="2018" name="Nat. Ecol. Evol.">
        <title>Pezizomycetes genomes reveal the molecular basis of ectomycorrhizal truffle lifestyle.</title>
        <authorList>
            <person name="Murat C."/>
            <person name="Payen T."/>
            <person name="Noel B."/>
            <person name="Kuo A."/>
            <person name="Morin E."/>
            <person name="Chen J."/>
            <person name="Kohler A."/>
            <person name="Krizsan K."/>
            <person name="Balestrini R."/>
            <person name="Da Silva C."/>
            <person name="Montanini B."/>
            <person name="Hainaut M."/>
            <person name="Levati E."/>
            <person name="Barry K.W."/>
            <person name="Belfiori B."/>
            <person name="Cichocki N."/>
            <person name="Clum A."/>
            <person name="Dockter R.B."/>
            <person name="Fauchery L."/>
            <person name="Guy J."/>
            <person name="Iotti M."/>
            <person name="Le Tacon F."/>
            <person name="Lindquist E.A."/>
            <person name="Lipzen A."/>
            <person name="Malagnac F."/>
            <person name="Mello A."/>
            <person name="Molinier V."/>
            <person name="Miyauchi S."/>
            <person name="Poulain J."/>
            <person name="Riccioni C."/>
            <person name="Rubini A."/>
            <person name="Sitrit Y."/>
            <person name="Splivallo R."/>
            <person name="Traeger S."/>
            <person name="Wang M."/>
            <person name="Zifcakova L."/>
            <person name="Wipf D."/>
            <person name="Zambonelli A."/>
            <person name="Paolocci F."/>
            <person name="Nowrousian M."/>
            <person name="Ottonello S."/>
            <person name="Baldrian P."/>
            <person name="Spatafora J.W."/>
            <person name="Henrissat B."/>
            <person name="Nagy L.G."/>
            <person name="Aury J.M."/>
            <person name="Wincker P."/>
            <person name="Grigoriev I.V."/>
            <person name="Bonfante P."/>
            <person name="Martin F.M."/>
        </authorList>
    </citation>
    <scope>NUCLEOTIDE SEQUENCE [LARGE SCALE GENOMIC DNA]</scope>
    <source>
        <strain evidence="12 13">CCBAS932</strain>
    </source>
</reference>
<dbReference type="InterPro" id="IPR016818">
    <property type="entry name" value="NOSIP"/>
</dbReference>